<name>A0ABP7TCL7_9BURK</name>
<dbReference type="Pfam" id="PF08750">
    <property type="entry name" value="CNP1"/>
    <property type="match status" value="1"/>
</dbReference>
<dbReference type="EMBL" id="BAAAZE010000008">
    <property type="protein sequence ID" value="GAA4023541.1"/>
    <property type="molecule type" value="Genomic_DNA"/>
</dbReference>
<keyword evidence="4" id="KW-1185">Reference proteome</keyword>
<feature type="domain" description="CNP1-like uncharacterised" evidence="2">
    <location>
        <begin position="38"/>
        <end position="170"/>
    </location>
</feature>
<comment type="caution">
    <text evidence="3">The sequence shown here is derived from an EMBL/GenBank/DDBJ whole genome shotgun (WGS) entry which is preliminary data.</text>
</comment>
<evidence type="ECO:0000313" key="3">
    <source>
        <dbReference type="EMBL" id="GAA4023541.1"/>
    </source>
</evidence>
<sequence length="182" mass="19730">MTIPSLRRSACLSLAIAALALHVPAHAESQFDEDFDDTSKAWQEIAVQLPRLPATIALMPFDVSATATQTFGIARDTLTVGADGVIRYVMVSRSASGAENISYEGLRCASLEKKLYAFGHKDGSWSRSRRDRWEPISGNAANRPHAALAGDYFCDGNTVAGNAASILRRLDARQSLVRHLAQ</sequence>
<evidence type="ECO:0000259" key="2">
    <source>
        <dbReference type="Pfam" id="PF08750"/>
    </source>
</evidence>
<accession>A0ABP7TCL7</accession>
<dbReference type="Proteomes" id="UP001501353">
    <property type="component" value="Unassembled WGS sequence"/>
</dbReference>
<feature type="signal peptide" evidence="1">
    <location>
        <begin position="1"/>
        <end position="27"/>
    </location>
</feature>
<reference evidence="4" key="1">
    <citation type="journal article" date="2019" name="Int. J. Syst. Evol. Microbiol.">
        <title>The Global Catalogue of Microorganisms (GCM) 10K type strain sequencing project: providing services to taxonomists for standard genome sequencing and annotation.</title>
        <authorList>
            <consortium name="The Broad Institute Genomics Platform"/>
            <consortium name="The Broad Institute Genome Sequencing Center for Infectious Disease"/>
            <person name="Wu L."/>
            <person name="Ma J."/>
        </authorList>
    </citation>
    <scope>NUCLEOTIDE SEQUENCE [LARGE SCALE GENOMIC DNA]</scope>
    <source>
        <strain evidence="4">JCM 16673</strain>
    </source>
</reference>
<evidence type="ECO:0000313" key="4">
    <source>
        <dbReference type="Proteomes" id="UP001501353"/>
    </source>
</evidence>
<organism evidence="3 4">
    <name type="scientific">Actimicrobium antarcticum</name>
    <dbReference type="NCBI Taxonomy" id="1051899"/>
    <lineage>
        <taxon>Bacteria</taxon>
        <taxon>Pseudomonadati</taxon>
        <taxon>Pseudomonadota</taxon>
        <taxon>Betaproteobacteria</taxon>
        <taxon>Burkholderiales</taxon>
        <taxon>Oxalobacteraceae</taxon>
        <taxon>Actimicrobium</taxon>
    </lineage>
</organism>
<feature type="chain" id="PRO_5045675676" evidence="1">
    <location>
        <begin position="28"/>
        <end position="182"/>
    </location>
</feature>
<proteinExistence type="predicted"/>
<gene>
    <name evidence="3" type="ORF">GCM10022212_21230</name>
</gene>
<dbReference type="InterPro" id="IPR014861">
    <property type="entry name" value="CNP1-like_dom"/>
</dbReference>
<evidence type="ECO:0000256" key="1">
    <source>
        <dbReference type="SAM" id="SignalP"/>
    </source>
</evidence>
<protein>
    <submittedName>
        <fullName evidence="3">CNP1-like family protein</fullName>
    </submittedName>
</protein>
<dbReference type="RefSeq" id="WP_344763274.1">
    <property type="nucleotide sequence ID" value="NZ_BAAAZE010000008.1"/>
</dbReference>
<keyword evidence="1" id="KW-0732">Signal</keyword>